<sequence length="350" mass="39001">MTPMPLSRAAHRLRTPLLAALLLAALPALAQERIRWPVTWQAGQTLTYESESLERELDDGGIRVSRSSDVSEVRIVEAGPGGILQHWTTRDSRIETVEGDRATTDAVAPLLDQFEGFVVQIELGPDGRYRKLRNLDETAAKIRQVMLPLGGTSLEDISARIDPDMAPADREMILAIARRNMEAMMAKFFTDEMVEAMTTGGVKGVTQFSGGEYEVGKRYRDAEPIESPLLGRKLPARREFTFTVDKQDPTLARVEWTHTLDTSGDPAPLWGLVSELTTGGLETARGEGRPKDLALREEGMMLFRRDTGVVEALESTVTSRYGKEHDEHDRNRMRLRGSAHAWPRDPAPTR</sequence>
<feature type="compositionally biased region" description="Basic and acidic residues" evidence="1">
    <location>
        <begin position="321"/>
        <end position="332"/>
    </location>
</feature>
<organism evidence="3 4">
    <name type="scientific">Lysobacter brunescens</name>
    <dbReference type="NCBI Taxonomy" id="262323"/>
    <lineage>
        <taxon>Bacteria</taxon>
        <taxon>Pseudomonadati</taxon>
        <taxon>Pseudomonadota</taxon>
        <taxon>Gammaproteobacteria</taxon>
        <taxon>Lysobacterales</taxon>
        <taxon>Lysobacteraceae</taxon>
        <taxon>Lysobacter</taxon>
    </lineage>
</organism>
<dbReference type="Proteomes" id="UP001597110">
    <property type="component" value="Unassembled WGS sequence"/>
</dbReference>
<evidence type="ECO:0000313" key="3">
    <source>
        <dbReference type="EMBL" id="MFD0724417.1"/>
    </source>
</evidence>
<proteinExistence type="predicted"/>
<feature type="region of interest" description="Disordered" evidence="1">
    <location>
        <begin position="320"/>
        <end position="350"/>
    </location>
</feature>
<name>A0ABW2Y7R8_9GAMM</name>
<keyword evidence="2" id="KW-0732">Signal</keyword>
<dbReference type="EMBL" id="JBHTIF010000001">
    <property type="protein sequence ID" value="MFD0724417.1"/>
    <property type="molecule type" value="Genomic_DNA"/>
</dbReference>
<feature type="signal peptide" evidence="2">
    <location>
        <begin position="1"/>
        <end position="30"/>
    </location>
</feature>
<gene>
    <name evidence="3" type="ORF">ACFQ0E_02275</name>
</gene>
<feature type="chain" id="PRO_5046754058" evidence="2">
    <location>
        <begin position="31"/>
        <end position="350"/>
    </location>
</feature>
<evidence type="ECO:0000256" key="1">
    <source>
        <dbReference type="SAM" id="MobiDB-lite"/>
    </source>
</evidence>
<dbReference type="RefSeq" id="WP_386822078.1">
    <property type="nucleotide sequence ID" value="NZ_JBHTIF010000001.1"/>
</dbReference>
<comment type="caution">
    <text evidence="3">The sequence shown here is derived from an EMBL/GenBank/DDBJ whole genome shotgun (WGS) entry which is preliminary data.</text>
</comment>
<evidence type="ECO:0000313" key="4">
    <source>
        <dbReference type="Proteomes" id="UP001597110"/>
    </source>
</evidence>
<evidence type="ECO:0000256" key="2">
    <source>
        <dbReference type="SAM" id="SignalP"/>
    </source>
</evidence>
<accession>A0ABW2Y7R8</accession>
<protein>
    <submittedName>
        <fullName evidence="3">Uncharacterized protein</fullName>
    </submittedName>
</protein>
<reference evidence="4" key="1">
    <citation type="journal article" date="2019" name="Int. J. Syst. Evol. Microbiol.">
        <title>The Global Catalogue of Microorganisms (GCM) 10K type strain sequencing project: providing services to taxonomists for standard genome sequencing and annotation.</title>
        <authorList>
            <consortium name="The Broad Institute Genomics Platform"/>
            <consortium name="The Broad Institute Genome Sequencing Center for Infectious Disease"/>
            <person name="Wu L."/>
            <person name="Ma J."/>
        </authorList>
    </citation>
    <scope>NUCLEOTIDE SEQUENCE [LARGE SCALE GENOMIC DNA]</scope>
    <source>
        <strain evidence="4">CCUG 55585</strain>
    </source>
</reference>
<keyword evidence="4" id="KW-1185">Reference proteome</keyword>